<dbReference type="EMBL" id="VSSQ01018323">
    <property type="protein sequence ID" value="MPM61407.1"/>
    <property type="molecule type" value="Genomic_DNA"/>
</dbReference>
<proteinExistence type="predicted"/>
<name>A0A645B7N1_9ZZZZ</name>
<comment type="caution">
    <text evidence="2">The sequence shown here is derived from an EMBL/GenBank/DDBJ whole genome shotgun (WGS) entry which is preliminary data.</text>
</comment>
<evidence type="ECO:0000313" key="2">
    <source>
        <dbReference type="EMBL" id="MPM61407.1"/>
    </source>
</evidence>
<sequence length="94" mass="10576">MQHHAAHKLHAVGPQAQHAVRSLPHGGKRLRQDRVQRLAVCQTLFKPGRLAPQFFIAQRLVLVTQRLNLIDDGINLLELAGAVISENFLHEAHR</sequence>
<protein>
    <submittedName>
        <fullName evidence="2">Uncharacterized protein</fullName>
    </submittedName>
</protein>
<dbReference type="AlphaFoldDB" id="A0A645B7N1"/>
<feature type="region of interest" description="Disordered" evidence="1">
    <location>
        <begin position="1"/>
        <end position="20"/>
    </location>
</feature>
<gene>
    <name evidence="2" type="ORF">SDC9_108265</name>
</gene>
<organism evidence="2">
    <name type="scientific">bioreactor metagenome</name>
    <dbReference type="NCBI Taxonomy" id="1076179"/>
    <lineage>
        <taxon>unclassified sequences</taxon>
        <taxon>metagenomes</taxon>
        <taxon>ecological metagenomes</taxon>
    </lineage>
</organism>
<feature type="compositionally biased region" description="Basic residues" evidence="1">
    <location>
        <begin position="1"/>
        <end position="10"/>
    </location>
</feature>
<evidence type="ECO:0000256" key="1">
    <source>
        <dbReference type="SAM" id="MobiDB-lite"/>
    </source>
</evidence>
<accession>A0A645B7N1</accession>
<reference evidence="2" key="1">
    <citation type="submission" date="2019-08" db="EMBL/GenBank/DDBJ databases">
        <authorList>
            <person name="Kucharzyk K."/>
            <person name="Murdoch R.W."/>
            <person name="Higgins S."/>
            <person name="Loffler F."/>
        </authorList>
    </citation>
    <scope>NUCLEOTIDE SEQUENCE</scope>
</reference>